<reference evidence="1" key="1">
    <citation type="journal article" date="2023" name="Mol. Phylogenet. Evol.">
        <title>Genome-scale phylogeny and comparative genomics of the fungal order Sordariales.</title>
        <authorList>
            <person name="Hensen N."/>
            <person name="Bonometti L."/>
            <person name="Westerberg I."/>
            <person name="Brannstrom I.O."/>
            <person name="Guillou S."/>
            <person name="Cros-Aarteil S."/>
            <person name="Calhoun S."/>
            <person name="Haridas S."/>
            <person name="Kuo A."/>
            <person name="Mondo S."/>
            <person name="Pangilinan J."/>
            <person name="Riley R."/>
            <person name="LaButti K."/>
            <person name="Andreopoulos B."/>
            <person name="Lipzen A."/>
            <person name="Chen C."/>
            <person name="Yan M."/>
            <person name="Daum C."/>
            <person name="Ng V."/>
            <person name="Clum A."/>
            <person name="Steindorff A."/>
            <person name="Ohm R.A."/>
            <person name="Martin F."/>
            <person name="Silar P."/>
            <person name="Natvig D.O."/>
            <person name="Lalanne C."/>
            <person name="Gautier V."/>
            <person name="Ament-Velasquez S.L."/>
            <person name="Kruys A."/>
            <person name="Hutchinson M.I."/>
            <person name="Powell A.J."/>
            <person name="Barry K."/>
            <person name="Miller A.N."/>
            <person name="Grigoriev I.V."/>
            <person name="Debuchy R."/>
            <person name="Gladieux P."/>
            <person name="Hiltunen Thoren M."/>
            <person name="Johannesson H."/>
        </authorList>
    </citation>
    <scope>NUCLEOTIDE SEQUENCE</scope>
    <source>
        <strain evidence="1">PSN309</strain>
    </source>
</reference>
<gene>
    <name evidence="1" type="ORF">QBC35DRAFT_453679</name>
</gene>
<dbReference type="AlphaFoldDB" id="A0AAN6WPM5"/>
<accession>A0AAN6WPM5</accession>
<dbReference type="EMBL" id="MU864434">
    <property type="protein sequence ID" value="KAK4186003.1"/>
    <property type="molecule type" value="Genomic_DNA"/>
</dbReference>
<dbReference type="PANTHER" id="PTHR35394">
    <property type="entry name" value="DUF3176 DOMAIN-CONTAINING PROTEIN"/>
    <property type="match status" value="1"/>
</dbReference>
<keyword evidence="2" id="KW-1185">Reference proteome</keyword>
<name>A0AAN6WPM5_9PEZI</name>
<reference evidence="1" key="2">
    <citation type="submission" date="2023-05" db="EMBL/GenBank/DDBJ databases">
        <authorList>
            <consortium name="Lawrence Berkeley National Laboratory"/>
            <person name="Steindorff A."/>
            <person name="Hensen N."/>
            <person name="Bonometti L."/>
            <person name="Westerberg I."/>
            <person name="Brannstrom I.O."/>
            <person name="Guillou S."/>
            <person name="Cros-Aarteil S."/>
            <person name="Calhoun S."/>
            <person name="Haridas S."/>
            <person name="Kuo A."/>
            <person name="Mondo S."/>
            <person name="Pangilinan J."/>
            <person name="Riley R."/>
            <person name="Labutti K."/>
            <person name="Andreopoulos B."/>
            <person name="Lipzen A."/>
            <person name="Chen C."/>
            <person name="Yanf M."/>
            <person name="Daum C."/>
            <person name="Ng V."/>
            <person name="Clum A."/>
            <person name="Ohm R."/>
            <person name="Martin F."/>
            <person name="Silar P."/>
            <person name="Natvig D."/>
            <person name="Lalanne C."/>
            <person name="Gautier V."/>
            <person name="Ament-Velasquez S.L."/>
            <person name="Kruys A."/>
            <person name="Hutchinson M.I."/>
            <person name="Powell A.J."/>
            <person name="Barry K."/>
            <person name="Miller A.N."/>
            <person name="Grigoriev I.V."/>
            <person name="Debuchy R."/>
            <person name="Gladieux P."/>
            <person name="Thoren M.H."/>
            <person name="Johannesson H."/>
        </authorList>
    </citation>
    <scope>NUCLEOTIDE SEQUENCE</scope>
    <source>
        <strain evidence="1">PSN309</strain>
    </source>
</reference>
<evidence type="ECO:0000313" key="2">
    <source>
        <dbReference type="Proteomes" id="UP001302126"/>
    </source>
</evidence>
<proteinExistence type="predicted"/>
<dbReference type="Proteomes" id="UP001302126">
    <property type="component" value="Unassembled WGS sequence"/>
</dbReference>
<evidence type="ECO:0000313" key="1">
    <source>
        <dbReference type="EMBL" id="KAK4186003.1"/>
    </source>
</evidence>
<dbReference type="PANTHER" id="PTHR35394:SF5">
    <property type="entry name" value="DUF3176 DOMAIN-CONTAINING PROTEIN"/>
    <property type="match status" value="1"/>
</dbReference>
<sequence>MKNISELLNVTKMENATPDDWTPGDELLNVTNMTSLNNTWIASLPNGLNFTTPAAYTVLTVDGGDVDIRKPEFYAFEVLFHACVQSIETEYHEGQSISRIVSSSNIPLDIPDNKPAHNTRCTLKPNVLEAGPPHQKCRSGDDHVSLSYLQDPKARDNKTSHYSLNRYIAGDIVAHLTLDIENYFAFANSWNGSMCLSSQDLAVVDALWGSQLNANYTTSQQARGSGQTLTGPRLRSNPTSSQILNGTAWREQSYVSIDWGWSAFLAAKILFSYTFLGITMYRTLRLNVPVLKAIGNIDNIKEADKKANMTHVRLDGNQLTLVQAK</sequence>
<protein>
    <submittedName>
        <fullName evidence="1">Uncharacterized protein</fullName>
    </submittedName>
</protein>
<comment type="caution">
    <text evidence="1">The sequence shown here is derived from an EMBL/GenBank/DDBJ whole genome shotgun (WGS) entry which is preliminary data.</text>
</comment>
<organism evidence="1 2">
    <name type="scientific">Podospora australis</name>
    <dbReference type="NCBI Taxonomy" id="1536484"/>
    <lineage>
        <taxon>Eukaryota</taxon>
        <taxon>Fungi</taxon>
        <taxon>Dikarya</taxon>
        <taxon>Ascomycota</taxon>
        <taxon>Pezizomycotina</taxon>
        <taxon>Sordariomycetes</taxon>
        <taxon>Sordariomycetidae</taxon>
        <taxon>Sordariales</taxon>
        <taxon>Podosporaceae</taxon>
        <taxon>Podospora</taxon>
    </lineage>
</organism>